<dbReference type="SUPFAM" id="SSF52540">
    <property type="entry name" value="P-loop containing nucleoside triphosphate hydrolases"/>
    <property type="match status" value="1"/>
</dbReference>
<gene>
    <name evidence="2" type="ORF">ACFFJ8_04420</name>
</gene>
<dbReference type="EMBL" id="JBHLVF010000009">
    <property type="protein sequence ID" value="MFC0390621.1"/>
    <property type="molecule type" value="Genomic_DNA"/>
</dbReference>
<dbReference type="CDD" id="cd00882">
    <property type="entry name" value="Ras_like_GTPase"/>
    <property type="match status" value="1"/>
</dbReference>
<dbReference type="PANTHER" id="PTHR40453">
    <property type="entry name" value="PROTEIN YOEF"/>
    <property type="match status" value="1"/>
</dbReference>
<evidence type="ECO:0000256" key="1">
    <source>
        <dbReference type="PIRNR" id="PIRNR036409"/>
    </source>
</evidence>
<comment type="similarity">
    <text evidence="1">Belongs to the EutP/PduV family.</text>
</comment>
<dbReference type="PANTHER" id="PTHR40453:SF1">
    <property type="entry name" value="PROTEIN YOEF"/>
    <property type="match status" value="1"/>
</dbReference>
<dbReference type="InterPro" id="IPR027417">
    <property type="entry name" value="P-loop_NTPase"/>
</dbReference>
<accession>A0ABV6J445</accession>
<keyword evidence="3" id="KW-1185">Reference proteome</keyword>
<keyword evidence="1" id="KW-0547">Nucleotide-binding</keyword>
<protein>
    <submittedName>
        <fullName evidence="2">EutP/PduV family microcompartment system protein</fullName>
    </submittedName>
</protein>
<sequence>MVIGSVGAGKSSLIRALLKDDREVAKTQSLLFRDWLIDTPGEYCENPLQYRYLIATSFDTKLLVLVQDATRERGYFPPGFAGGFPVPAIGVITKIDLAAANPEKAERLLRQAMPKGDCFAVSSLNGTGIDELRDRIDSLLQIGGTR</sequence>
<evidence type="ECO:0000313" key="2">
    <source>
        <dbReference type="EMBL" id="MFC0390621.1"/>
    </source>
</evidence>
<organism evidence="2 3">
    <name type="scientific">Paenibacillus mendelii</name>
    <dbReference type="NCBI Taxonomy" id="206163"/>
    <lineage>
        <taxon>Bacteria</taxon>
        <taxon>Bacillati</taxon>
        <taxon>Bacillota</taxon>
        <taxon>Bacilli</taxon>
        <taxon>Bacillales</taxon>
        <taxon>Paenibacillaceae</taxon>
        <taxon>Paenibacillus</taxon>
    </lineage>
</organism>
<proteinExistence type="inferred from homology"/>
<name>A0ABV6J445_9BACL</name>
<dbReference type="PIRSF" id="PIRSF036409">
    <property type="entry name" value="EutP_PduV"/>
    <property type="match status" value="1"/>
</dbReference>
<comment type="caution">
    <text evidence="2">The sequence shown here is derived from an EMBL/GenBank/DDBJ whole genome shotgun (WGS) entry which is preliminary data.</text>
</comment>
<dbReference type="Gene3D" id="3.40.50.300">
    <property type="entry name" value="P-loop containing nucleotide triphosphate hydrolases"/>
    <property type="match status" value="1"/>
</dbReference>
<dbReference type="InterPro" id="IPR012381">
    <property type="entry name" value="EutP_PduV"/>
</dbReference>
<dbReference type="Proteomes" id="UP001589818">
    <property type="component" value="Unassembled WGS sequence"/>
</dbReference>
<dbReference type="Pfam" id="PF10662">
    <property type="entry name" value="PduV-EutP"/>
    <property type="match status" value="1"/>
</dbReference>
<dbReference type="RefSeq" id="WP_256555446.1">
    <property type="nucleotide sequence ID" value="NZ_JANHOF010000009.1"/>
</dbReference>
<evidence type="ECO:0000313" key="3">
    <source>
        <dbReference type="Proteomes" id="UP001589818"/>
    </source>
</evidence>
<reference evidence="2 3" key="1">
    <citation type="submission" date="2024-09" db="EMBL/GenBank/DDBJ databases">
        <authorList>
            <person name="Sun Q."/>
            <person name="Mori K."/>
        </authorList>
    </citation>
    <scope>NUCLEOTIDE SEQUENCE [LARGE SCALE GENOMIC DNA]</scope>
    <source>
        <strain evidence="2 3">CCM 4839</strain>
    </source>
</reference>